<feature type="transmembrane region" description="Helical" evidence="1">
    <location>
        <begin position="6"/>
        <end position="27"/>
    </location>
</feature>
<dbReference type="VEuPathDB" id="VectorBase:ASIC004864"/>
<proteinExistence type="predicted"/>
<name>A0A084VI33_ANOSI</name>
<sequence length="68" mass="6968">MGAPTLSNIITMLIVYVPFVGGMGKIGENAEGFALRRSSLAPSGDEFMASTLGGLLRAGGVILTNVNI</sequence>
<accession>A0A084VI33</accession>
<reference evidence="3" key="2">
    <citation type="submission" date="2020-05" db="UniProtKB">
        <authorList>
            <consortium name="EnsemblMetazoa"/>
        </authorList>
    </citation>
    <scope>IDENTIFICATION</scope>
</reference>
<keyword evidence="4" id="KW-1185">Reference proteome</keyword>
<evidence type="ECO:0000313" key="2">
    <source>
        <dbReference type="EMBL" id="KFB37627.1"/>
    </source>
</evidence>
<dbReference type="EMBL" id="KE524849">
    <property type="protein sequence ID" value="KFB37627.1"/>
    <property type="molecule type" value="Genomic_DNA"/>
</dbReference>
<keyword evidence="1" id="KW-0472">Membrane</keyword>
<dbReference type="EMBL" id="ATLV01013271">
    <property type="status" value="NOT_ANNOTATED_CDS"/>
    <property type="molecule type" value="Genomic_DNA"/>
</dbReference>
<gene>
    <name evidence="2" type="ORF">ZHAS_00004864</name>
</gene>
<evidence type="ECO:0000313" key="4">
    <source>
        <dbReference type="Proteomes" id="UP000030765"/>
    </source>
</evidence>
<dbReference type="AlphaFoldDB" id="A0A084VI33"/>
<organism evidence="2">
    <name type="scientific">Anopheles sinensis</name>
    <name type="common">Mosquito</name>
    <dbReference type="NCBI Taxonomy" id="74873"/>
    <lineage>
        <taxon>Eukaryota</taxon>
        <taxon>Metazoa</taxon>
        <taxon>Ecdysozoa</taxon>
        <taxon>Arthropoda</taxon>
        <taxon>Hexapoda</taxon>
        <taxon>Insecta</taxon>
        <taxon>Pterygota</taxon>
        <taxon>Neoptera</taxon>
        <taxon>Endopterygota</taxon>
        <taxon>Diptera</taxon>
        <taxon>Nematocera</taxon>
        <taxon>Culicoidea</taxon>
        <taxon>Culicidae</taxon>
        <taxon>Anophelinae</taxon>
        <taxon>Anopheles</taxon>
    </lineage>
</organism>
<dbReference type="EnsemblMetazoa" id="ASIC004864-RA">
    <property type="protein sequence ID" value="ASIC004864-PA"/>
    <property type="gene ID" value="ASIC004864"/>
</dbReference>
<keyword evidence="1" id="KW-1133">Transmembrane helix</keyword>
<protein>
    <submittedName>
        <fullName evidence="2 3">Alpha-1,3-galactosidase</fullName>
    </submittedName>
</protein>
<keyword evidence="1" id="KW-0812">Transmembrane</keyword>
<evidence type="ECO:0000256" key="1">
    <source>
        <dbReference type="SAM" id="Phobius"/>
    </source>
</evidence>
<evidence type="ECO:0000313" key="3">
    <source>
        <dbReference type="EnsemblMetazoa" id="ASIC004864-PA"/>
    </source>
</evidence>
<reference evidence="2 4" key="1">
    <citation type="journal article" date="2014" name="BMC Genomics">
        <title>Genome sequence of Anopheles sinensis provides insight into genetics basis of mosquito competence for malaria parasites.</title>
        <authorList>
            <person name="Zhou D."/>
            <person name="Zhang D."/>
            <person name="Ding G."/>
            <person name="Shi L."/>
            <person name="Hou Q."/>
            <person name="Ye Y."/>
            <person name="Xu Y."/>
            <person name="Zhou H."/>
            <person name="Xiong C."/>
            <person name="Li S."/>
            <person name="Yu J."/>
            <person name="Hong S."/>
            <person name="Yu X."/>
            <person name="Zou P."/>
            <person name="Chen C."/>
            <person name="Chang X."/>
            <person name="Wang W."/>
            <person name="Lv Y."/>
            <person name="Sun Y."/>
            <person name="Ma L."/>
            <person name="Shen B."/>
            <person name="Zhu C."/>
        </authorList>
    </citation>
    <scope>NUCLEOTIDE SEQUENCE [LARGE SCALE GENOMIC DNA]</scope>
</reference>
<dbReference type="Proteomes" id="UP000030765">
    <property type="component" value="Unassembled WGS sequence"/>
</dbReference>